<evidence type="ECO:0000256" key="5">
    <source>
        <dbReference type="ARBA" id="ARBA00023136"/>
    </source>
</evidence>
<feature type="transmembrane region" description="Helical" evidence="6">
    <location>
        <begin position="335"/>
        <end position="355"/>
    </location>
</feature>
<feature type="transmembrane region" description="Helical" evidence="6">
    <location>
        <begin position="163"/>
        <end position="195"/>
    </location>
</feature>
<dbReference type="GO" id="GO:0008360">
    <property type="term" value="P:regulation of cell shape"/>
    <property type="evidence" value="ECO:0007669"/>
    <property type="project" value="UniProtKB-KW"/>
</dbReference>
<dbReference type="PROSITE" id="PS00428">
    <property type="entry name" value="FTSW_RODA_SPOVE"/>
    <property type="match status" value="1"/>
</dbReference>
<dbReference type="PANTHER" id="PTHR30474:SF1">
    <property type="entry name" value="PEPTIDOGLYCAN GLYCOSYLTRANSFERASE MRDB"/>
    <property type="match status" value="1"/>
</dbReference>
<feature type="transmembrane region" description="Helical" evidence="6">
    <location>
        <begin position="60"/>
        <end position="78"/>
    </location>
</feature>
<keyword evidence="5 6" id="KW-0472">Membrane</keyword>
<keyword evidence="4 6" id="KW-1133">Transmembrane helix</keyword>
<proteinExistence type="predicted"/>
<evidence type="ECO:0000256" key="3">
    <source>
        <dbReference type="ARBA" id="ARBA00022960"/>
    </source>
</evidence>
<reference evidence="7" key="1">
    <citation type="submission" date="2006-07" db="EMBL/GenBank/DDBJ databases">
        <title>Tryptophan dependent production of Indole-3-acetic acid (IAA) affects level of plant growth promotion by Bacillus amyloliquefaciens FZB42.</title>
        <authorList>
            <person name="Idris E.E."/>
            <person name="Iglesias D.J."/>
            <person name="Talon M."/>
            <person name="Borriss R."/>
        </authorList>
    </citation>
    <scope>NUCLEOTIDE SEQUENCE</scope>
    <source>
        <strain evidence="7">FZB42</strain>
    </source>
</reference>
<sequence length="406" mass="44549">MTSDENVRRDRMSRYKKQQNPYYQGDLIFIFGVFLIISVAAIYAAGQFGQYGSDAWMRQIVFYVIGAGLMVSIMYFDLEQLEKLSLYVLIAGVLSLLLLRVAPESIAPIKNGAKSWFKIGSFTLQPSEFTKIGIMMMVASIISKAGPKDQRSLREDVNLLLKIAAWTVIPIGMIVLQDAGTGAICLFIVMVMVFMSGVNWKLITIIGGSAALVLGLFLVLVIEFPHVANSIGIADYQINRITSWMSDSSAATTQAESDKSWQVDQAVMAIGSGGITGNGVHNLKVYVPEGQTDFIFAILGESFGFLGCAIAVVMFFFLIYRLVVLIDRLHAFNRFGAFFCVGFTALIVIHTFQNIGMNIGIMPVTGIPLLFVSYGGSSVLSTLISFGIVYNASVQLTKYKSYLFNS</sequence>
<feature type="transmembrane region" description="Helical" evidence="6">
    <location>
        <begin position="294"/>
        <end position="323"/>
    </location>
</feature>
<dbReference type="GO" id="GO:0032153">
    <property type="term" value="C:cell division site"/>
    <property type="evidence" value="ECO:0007669"/>
    <property type="project" value="TreeGrafter"/>
</dbReference>
<feature type="transmembrane region" description="Helical" evidence="6">
    <location>
        <begin position="367"/>
        <end position="390"/>
    </location>
</feature>
<dbReference type="Pfam" id="PF01098">
    <property type="entry name" value="FTSW_RODA_SPOVE"/>
    <property type="match status" value="1"/>
</dbReference>
<gene>
    <name evidence="7" type="primary">rodA</name>
</gene>
<accession>A2RH38</accession>
<dbReference type="InterPro" id="IPR001182">
    <property type="entry name" value="FtsW/RodA"/>
</dbReference>
<protein>
    <submittedName>
        <fullName evidence="7">Cell-division protein RodA</fullName>
    </submittedName>
</protein>
<evidence type="ECO:0000256" key="1">
    <source>
        <dbReference type="ARBA" id="ARBA00004141"/>
    </source>
</evidence>
<dbReference type="GO" id="GO:0015648">
    <property type="term" value="F:lipid-linked peptidoglycan transporter activity"/>
    <property type="evidence" value="ECO:0007669"/>
    <property type="project" value="TreeGrafter"/>
</dbReference>
<keyword evidence="2 6" id="KW-0812">Transmembrane</keyword>
<evidence type="ECO:0000256" key="6">
    <source>
        <dbReference type="SAM" id="Phobius"/>
    </source>
</evidence>
<feature type="transmembrane region" description="Helical" evidence="6">
    <location>
        <begin position="122"/>
        <end position="143"/>
    </location>
</feature>
<feature type="transmembrane region" description="Helical" evidence="6">
    <location>
        <begin position="84"/>
        <end position="102"/>
    </location>
</feature>
<comment type="subcellular location">
    <subcellularLocation>
        <location evidence="1">Membrane</location>
        <topology evidence="1">Multi-pass membrane protein</topology>
    </subcellularLocation>
</comment>
<dbReference type="AlphaFoldDB" id="A2RH38"/>
<dbReference type="EMBL" id="AM295009">
    <property type="protein sequence ID" value="CAL26204.1"/>
    <property type="molecule type" value="Genomic_DNA"/>
</dbReference>
<dbReference type="PANTHER" id="PTHR30474">
    <property type="entry name" value="CELL CYCLE PROTEIN"/>
    <property type="match status" value="1"/>
</dbReference>
<dbReference type="GO" id="GO:0051301">
    <property type="term" value="P:cell division"/>
    <property type="evidence" value="ECO:0007669"/>
    <property type="project" value="InterPro"/>
</dbReference>
<name>A2RH38_BACAM</name>
<organism evidence="7">
    <name type="scientific">Bacillus amyloliquefaciens</name>
    <name type="common">Bacillus velezensis</name>
    <dbReference type="NCBI Taxonomy" id="1390"/>
    <lineage>
        <taxon>Bacteria</taxon>
        <taxon>Bacillati</taxon>
        <taxon>Bacillota</taxon>
        <taxon>Bacilli</taxon>
        <taxon>Bacillales</taxon>
        <taxon>Bacillaceae</taxon>
        <taxon>Bacillus</taxon>
        <taxon>Bacillus amyloliquefaciens group</taxon>
    </lineage>
</organism>
<evidence type="ECO:0000256" key="4">
    <source>
        <dbReference type="ARBA" id="ARBA00022989"/>
    </source>
</evidence>
<evidence type="ECO:0000256" key="2">
    <source>
        <dbReference type="ARBA" id="ARBA00022692"/>
    </source>
</evidence>
<dbReference type="GO" id="GO:0005886">
    <property type="term" value="C:plasma membrane"/>
    <property type="evidence" value="ECO:0007669"/>
    <property type="project" value="TreeGrafter"/>
</dbReference>
<feature type="transmembrane region" description="Helical" evidence="6">
    <location>
        <begin position="27"/>
        <end position="48"/>
    </location>
</feature>
<dbReference type="InterPro" id="IPR018365">
    <property type="entry name" value="Cell_cycle_FtsW-rel_CS"/>
</dbReference>
<keyword evidence="3" id="KW-0133">Cell shape</keyword>
<evidence type="ECO:0000313" key="7">
    <source>
        <dbReference type="EMBL" id="CAL26204.1"/>
    </source>
</evidence>
<feature type="transmembrane region" description="Helical" evidence="6">
    <location>
        <begin position="202"/>
        <end position="222"/>
    </location>
</feature>